<dbReference type="EMBL" id="JBHRSD010000039">
    <property type="protein sequence ID" value="MFC3034433.1"/>
    <property type="molecule type" value="Genomic_DNA"/>
</dbReference>
<reference evidence="4" key="1">
    <citation type="journal article" date="2019" name="Int. J. Syst. Evol. Microbiol.">
        <title>The Global Catalogue of Microorganisms (GCM) 10K type strain sequencing project: providing services to taxonomists for standard genome sequencing and annotation.</title>
        <authorList>
            <consortium name="The Broad Institute Genomics Platform"/>
            <consortium name="The Broad Institute Genome Sequencing Center for Infectious Disease"/>
            <person name="Wu L."/>
            <person name="Ma J."/>
        </authorList>
    </citation>
    <scope>NUCLEOTIDE SEQUENCE [LARGE SCALE GENOMIC DNA]</scope>
    <source>
        <strain evidence="4">KCTC 42730</strain>
    </source>
</reference>
<dbReference type="Pfam" id="PF01075">
    <property type="entry name" value="Glyco_transf_9"/>
    <property type="match status" value="1"/>
</dbReference>
<keyword evidence="1" id="KW-0328">Glycosyltransferase</keyword>
<dbReference type="InterPro" id="IPR051199">
    <property type="entry name" value="LPS_LOS_Heptosyltrfase"/>
</dbReference>
<protein>
    <submittedName>
        <fullName evidence="3">Glycosyltransferase family 9 protein</fullName>
    </submittedName>
</protein>
<dbReference type="RefSeq" id="WP_377127704.1">
    <property type="nucleotide sequence ID" value="NZ_JBHRSD010000039.1"/>
</dbReference>
<gene>
    <name evidence="3" type="ORF">ACFOEE_18150</name>
</gene>
<comment type="caution">
    <text evidence="3">The sequence shown here is derived from an EMBL/GenBank/DDBJ whole genome shotgun (WGS) entry which is preliminary data.</text>
</comment>
<keyword evidence="4" id="KW-1185">Reference proteome</keyword>
<name>A0ABV7CPL3_9GAMM</name>
<evidence type="ECO:0000313" key="4">
    <source>
        <dbReference type="Proteomes" id="UP001595453"/>
    </source>
</evidence>
<organism evidence="3 4">
    <name type="scientific">Pseudoalteromonas fenneropenaei</name>
    <dbReference type="NCBI Taxonomy" id="1737459"/>
    <lineage>
        <taxon>Bacteria</taxon>
        <taxon>Pseudomonadati</taxon>
        <taxon>Pseudomonadota</taxon>
        <taxon>Gammaproteobacteria</taxon>
        <taxon>Alteromonadales</taxon>
        <taxon>Pseudoalteromonadaceae</taxon>
        <taxon>Pseudoalteromonas</taxon>
    </lineage>
</organism>
<dbReference type="Proteomes" id="UP001595453">
    <property type="component" value="Unassembled WGS sequence"/>
</dbReference>
<dbReference type="CDD" id="cd03789">
    <property type="entry name" value="GT9_LPS_heptosyltransferase"/>
    <property type="match status" value="1"/>
</dbReference>
<evidence type="ECO:0000313" key="3">
    <source>
        <dbReference type="EMBL" id="MFC3034433.1"/>
    </source>
</evidence>
<proteinExistence type="predicted"/>
<accession>A0ABV7CPL3</accession>
<sequence>MVLPKFIGDVINTLPAIALLKKLYPDSRIDLLVRPYLEQLLLAQPELGVNLVVDQRYSDKRASTWHKAALLRNTHYSLALLFRGSLSEALLCKLAGIKTIVGYAQNGRTPLLSHALKLNQNHHYIQRYCRLVNESHGAPFTEFALPQLQAKTSPLVDAAKTTIGCYFGGTNKGFRHYPTHLAEQVVAALAEQKNTEVVLLGDNSEAADNQAIVTKLGLPNVRNLAGTTALHELVDVVGNLQLLISIDSGPMHIAAACNTPCVAIVGLGTSPWSVVAPKAPNFSALVANGTSLDDAKLIEAITPAEIITAAQLQLAKF</sequence>
<dbReference type="InterPro" id="IPR002201">
    <property type="entry name" value="Glyco_trans_9"/>
</dbReference>
<keyword evidence="2" id="KW-0808">Transferase</keyword>
<dbReference type="PANTHER" id="PTHR30160:SF7">
    <property type="entry name" value="ADP-HEPTOSE--LPS HEPTOSYLTRANSFERASE 2"/>
    <property type="match status" value="1"/>
</dbReference>
<evidence type="ECO:0000256" key="1">
    <source>
        <dbReference type="ARBA" id="ARBA00022676"/>
    </source>
</evidence>
<dbReference type="SUPFAM" id="SSF53756">
    <property type="entry name" value="UDP-Glycosyltransferase/glycogen phosphorylase"/>
    <property type="match status" value="1"/>
</dbReference>
<evidence type="ECO:0000256" key="2">
    <source>
        <dbReference type="ARBA" id="ARBA00022679"/>
    </source>
</evidence>
<dbReference type="PANTHER" id="PTHR30160">
    <property type="entry name" value="TETRAACYLDISACCHARIDE 4'-KINASE-RELATED"/>
    <property type="match status" value="1"/>
</dbReference>
<dbReference type="Gene3D" id="3.40.50.2000">
    <property type="entry name" value="Glycogen Phosphorylase B"/>
    <property type="match status" value="2"/>
</dbReference>